<evidence type="ECO:0000256" key="1">
    <source>
        <dbReference type="ARBA" id="ARBA00004917"/>
    </source>
</evidence>
<dbReference type="PANTHER" id="PTHR21058:SF0">
    <property type="entry name" value="6,7-DIMETHYL-8-RIBITYLLUMAZINE SYNTHASE"/>
    <property type="match status" value="1"/>
</dbReference>
<evidence type="ECO:0000256" key="6">
    <source>
        <dbReference type="ARBA" id="ARBA00048785"/>
    </source>
</evidence>
<keyword evidence="4" id="KW-0686">Riboflavin biosynthesis</keyword>
<dbReference type="Gene3D" id="3.40.50.960">
    <property type="entry name" value="Lumazine/riboflavin synthase"/>
    <property type="match status" value="1"/>
</dbReference>
<organism evidence="7">
    <name type="scientific">hydrothermal vent metagenome</name>
    <dbReference type="NCBI Taxonomy" id="652676"/>
    <lineage>
        <taxon>unclassified sequences</taxon>
        <taxon>metagenomes</taxon>
        <taxon>ecological metagenomes</taxon>
    </lineage>
</organism>
<dbReference type="InterPro" id="IPR002180">
    <property type="entry name" value="LS/RS"/>
</dbReference>
<evidence type="ECO:0000256" key="2">
    <source>
        <dbReference type="ARBA" id="ARBA00007424"/>
    </source>
</evidence>
<sequence>MEIQRWEGGMDATGLRFGIVVSRFNQAITDALLEGALKVLKQKGAADEDIDIASVPGAFEIPGVANQMGQLDRFEALICLGAVIQGETPHFDYICREVSRGIGQLPIELGIPVIFGVLTTSTVEQAIARAGGQNNKGAEAAMAAIEMAHLFQRLT</sequence>
<dbReference type="EC" id="2.5.1.78" evidence="3"/>
<comment type="similarity">
    <text evidence="2">Belongs to the DMRL synthase family.</text>
</comment>
<evidence type="ECO:0000313" key="7">
    <source>
        <dbReference type="EMBL" id="VAX31117.1"/>
    </source>
</evidence>
<reference evidence="7" key="1">
    <citation type="submission" date="2018-06" db="EMBL/GenBank/DDBJ databases">
        <authorList>
            <person name="Zhirakovskaya E."/>
        </authorList>
    </citation>
    <scope>NUCLEOTIDE SEQUENCE</scope>
</reference>
<proteinExistence type="inferred from homology"/>
<dbReference type="CDD" id="cd09209">
    <property type="entry name" value="Lumazine_synthase-I"/>
    <property type="match status" value="1"/>
</dbReference>
<dbReference type="Pfam" id="PF00885">
    <property type="entry name" value="DMRL_synthase"/>
    <property type="match status" value="1"/>
</dbReference>
<dbReference type="UniPathway" id="UPA00275">
    <property type="reaction ID" value="UER00404"/>
</dbReference>
<dbReference type="SUPFAM" id="SSF52121">
    <property type="entry name" value="Lumazine synthase"/>
    <property type="match status" value="1"/>
</dbReference>
<evidence type="ECO:0000256" key="5">
    <source>
        <dbReference type="ARBA" id="ARBA00022679"/>
    </source>
</evidence>
<dbReference type="GO" id="GO:0009231">
    <property type="term" value="P:riboflavin biosynthetic process"/>
    <property type="evidence" value="ECO:0007669"/>
    <property type="project" value="UniProtKB-UniPathway"/>
</dbReference>
<keyword evidence="5 7" id="KW-0808">Transferase</keyword>
<dbReference type="InterPro" id="IPR036467">
    <property type="entry name" value="LS/RS_sf"/>
</dbReference>
<name>A0A3B1DR06_9ZZZZ</name>
<evidence type="ECO:0000256" key="4">
    <source>
        <dbReference type="ARBA" id="ARBA00022619"/>
    </source>
</evidence>
<dbReference type="GO" id="GO:0000906">
    <property type="term" value="F:6,7-dimethyl-8-ribityllumazine synthase activity"/>
    <property type="evidence" value="ECO:0007669"/>
    <property type="project" value="UniProtKB-EC"/>
</dbReference>
<accession>A0A3B1DR06</accession>
<dbReference type="EMBL" id="UOGF01000071">
    <property type="protein sequence ID" value="VAX31117.1"/>
    <property type="molecule type" value="Genomic_DNA"/>
</dbReference>
<dbReference type="NCBIfam" id="TIGR00114">
    <property type="entry name" value="lumazine-synth"/>
    <property type="match status" value="1"/>
</dbReference>
<dbReference type="InterPro" id="IPR034964">
    <property type="entry name" value="LS"/>
</dbReference>
<dbReference type="PANTHER" id="PTHR21058">
    <property type="entry name" value="6,7-DIMETHYL-8-RIBITYLLUMAZINE SYNTHASE DMRL SYNTHASE LUMAZINE SYNTHASE"/>
    <property type="match status" value="1"/>
</dbReference>
<protein>
    <recommendedName>
        <fullName evidence="3">6,7-dimethyl-8-ribityllumazine synthase</fullName>
        <ecNumber evidence="3">2.5.1.78</ecNumber>
    </recommendedName>
</protein>
<dbReference type="GO" id="GO:0009349">
    <property type="term" value="C:riboflavin synthase complex"/>
    <property type="evidence" value="ECO:0007669"/>
    <property type="project" value="InterPro"/>
</dbReference>
<dbReference type="GO" id="GO:0005829">
    <property type="term" value="C:cytosol"/>
    <property type="evidence" value="ECO:0007669"/>
    <property type="project" value="TreeGrafter"/>
</dbReference>
<evidence type="ECO:0000256" key="3">
    <source>
        <dbReference type="ARBA" id="ARBA00012664"/>
    </source>
</evidence>
<dbReference type="AlphaFoldDB" id="A0A3B1DR06"/>
<dbReference type="HAMAP" id="MF_00178">
    <property type="entry name" value="Lumazine_synth"/>
    <property type="match status" value="1"/>
</dbReference>
<gene>
    <name evidence="7" type="ORF">MNBD_NITROSPIRAE01-1046</name>
</gene>
<comment type="pathway">
    <text evidence="1">Cofactor biosynthesis; riboflavin biosynthesis; riboflavin from 2-hydroxy-3-oxobutyl phosphate and 5-amino-6-(D-ribitylamino)uracil: step 1/2.</text>
</comment>
<comment type="catalytic activity">
    <reaction evidence="6">
        <text>(2S)-2-hydroxy-3-oxobutyl phosphate + 5-amino-6-(D-ribitylamino)uracil = 6,7-dimethyl-8-(1-D-ribityl)lumazine + phosphate + 2 H2O + H(+)</text>
        <dbReference type="Rhea" id="RHEA:26152"/>
        <dbReference type="ChEBI" id="CHEBI:15377"/>
        <dbReference type="ChEBI" id="CHEBI:15378"/>
        <dbReference type="ChEBI" id="CHEBI:15934"/>
        <dbReference type="ChEBI" id="CHEBI:43474"/>
        <dbReference type="ChEBI" id="CHEBI:58201"/>
        <dbReference type="ChEBI" id="CHEBI:58830"/>
        <dbReference type="EC" id="2.5.1.78"/>
    </reaction>
</comment>